<feature type="region of interest" description="Disordered" evidence="1">
    <location>
        <begin position="42"/>
        <end position="89"/>
    </location>
</feature>
<proteinExistence type="predicted"/>
<evidence type="ECO:0000313" key="2">
    <source>
        <dbReference type="EMBL" id="CAH2065435.1"/>
    </source>
</evidence>
<keyword evidence="3" id="KW-1185">Reference proteome</keyword>
<dbReference type="EMBL" id="OU466861">
    <property type="protein sequence ID" value="CAH2065435.1"/>
    <property type="molecule type" value="Genomic_DNA"/>
</dbReference>
<sequence>MTLPRGGGSVLITYEYEKLRKKCFHYFWLTHEKATCPLLRKSRNLHQGGPHNKRDAADSPQGKSPKEKGSPEGPPGFPPLFPELPREERQMEMMTSGVQGISFPGPVGEIRPIIVSFALEKEEAGKGRFYFDKRMIDKVGIEEAICKG</sequence>
<protein>
    <recommendedName>
        <fullName evidence="4">Zinc knuckle CX2CX4HX4C domain-containing protein</fullName>
    </recommendedName>
</protein>
<evidence type="ECO:0008006" key="4">
    <source>
        <dbReference type="Google" id="ProtNLM"/>
    </source>
</evidence>
<evidence type="ECO:0000256" key="1">
    <source>
        <dbReference type="SAM" id="MobiDB-lite"/>
    </source>
</evidence>
<name>A0AAU9SFW8_THLAR</name>
<dbReference type="AlphaFoldDB" id="A0AAU9SFW8"/>
<dbReference type="Proteomes" id="UP000836841">
    <property type="component" value="Chromosome 5"/>
</dbReference>
<gene>
    <name evidence="2" type="ORF">TAV2_LOCUS17635</name>
</gene>
<evidence type="ECO:0000313" key="3">
    <source>
        <dbReference type="Proteomes" id="UP000836841"/>
    </source>
</evidence>
<organism evidence="2 3">
    <name type="scientific">Thlaspi arvense</name>
    <name type="common">Field penny-cress</name>
    <dbReference type="NCBI Taxonomy" id="13288"/>
    <lineage>
        <taxon>Eukaryota</taxon>
        <taxon>Viridiplantae</taxon>
        <taxon>Streptophyta</taxon>
        <taxon>Embryophyta</taxon>
        <taxon>Tracheophyta</taxon>
        <taxon>Spermatophyta</taxon>
        <taxon>Magnoliopsida</taxon>
        <taxon>eudicotyledons</taxon>
        <taxon>Gunneridae</taxon>
        <taxon>Pentapetalae</taxon>
        <taxon>rosids</taxon>
        <taxon>malvids</taxon>
        <taxon>Brassicales</taxon>
        <taxon>Brassicaceae</taxon>
        <taxon>Thlaspideae</taxon>
        <taxon>Thlaspi</taxon>
    </lineage>
</organism>
<reference evidence="2 3" key="1">
    <citation type="submission" date="2022-03" db="EMBL/GenBank/DDBJ databases">
        <authorList>
            <person name="Nunn A."/>
            <person name="Chopra R."/>
            <person name="Nunn A."/>
            <person name="Contreras Garrido A."/>
        </authorList>
    </citation>
    <scope>NUCLEOTIDE SEQUENCE [LARGE SCALE GENOMIC DNA]</scope>
</reference>
<accession>A0AAU9SFW8</accession>
<feature type="compositionally biased region" description="Pro residues" evidence="1">
    <location>
        <begin position="72"/>
        <end position="82"/>
    </location>
</feature>